<dbReference type="CDD" id="cd05327">
    <property type="entry name" value="retinol-DH_like_SDR_c_like"/>
    <property type="match status" value="1"/>
</dbReference>
<name>A0ABU8MWV4_9PSEU</name>
<dbReference type="PANTHER" id="PTHR24320">
    <property type="entry name" value="RETINOL DEHYDROGENASE"/>
    <property type="match status" value="1"/>
</dbReference>
<dbReference type="PRINTS" id="PR00081">
    <property type="entry name" value="GDHRDH"/>
</dbReference>
<dbReference type="NCBIfam" id="NF004846">
    <property type="entry name" value="PRK06197.1"/>
    <property type="match status" value="1"/>
</dbReference>
<dbReference type="Gene3D" id="3.40.50.720">
    <property type="entry name" value="NAD(P)-binding Rossmann-like Domain"/>
    <property type="match status" value="1"/>
</dbReference>
<dbReference type="EMBL" id="JBBEGN010000022">
    <property type="protein sequence ID" value="MEJ2871424.1"/>
    <property type="molecule type" value="Genomic_DNA"/>
</dbReference>
<comment type="caution">
    <text evidence="4">The sequence shown here is derived from an EMBL/GenBank/DDBJ whole genome shotgun (WGS) entry which is preliminary data.</text>
</comment>
<proteinExistence type="inferred from homology"/>
<keyword evidence="2" id="KW-0560">Oxidoreductase</keyword>
<protein>
    <submittedName>
        <fullName evidence="4">Oxidoreductase</fullName>
    </submittedName>
</protein>
<dbReference type="Pfam" id="PF00106">
    <property type="entry name" value="adh_short"/>
    <property type="match status" value="1"/>
</dbReference>
<organism evidence="4 5">
    <name type="scientific">Actinomycetospora aurantiaca</name>
    <dbReference type="NCBI Taxonomy" id="3129233"/>
    <lineage>
        <taxon>Bacteria</taxon>
        <taxon>Bacillati</taxon>
        <taxon>Actinomycetota</taxon>
        <taxon>Actinomycetes</taxon>
        <taxon>Pseudonocardiales</taxon>
        <taxon>Pseudonocardiaceae</taxon>
        <taxon>Actinomycetospora</taxon>
    </lineage>
</organism>
<dbReference type="InterPro" id="IPR036291">
    <property type="entry name" value="NAD(P)-bd_dom_sf"/>
</dbReference>
<sequence length="298" mass="31563">MAPWTSADITDQTGRTFVVTGANSGLGLAAAEQLVAHGAHVVLAVRNTDKGQQAAARIGGQGGPGTTAVEELDLADLASVRKFAARLDGPVDVLVNNAGLMAIPFQRTADGFEMQFGTNVLGHVALTGLLLDRLTDRVVTLSSQAHRLGSIRLDDLNWERRRYQRWLAYGQSKLADLMVAYELERRFVAAGSSLRSMAAHPGYSATNLQSRTESFQDAVMGVLNRVVAQGPEMGALPELYAATVPDLPGGVYIGPDGPAESWGHPIPVGSSAASHDREVQKALLRACEELTGVTIAVP</sequence>
<feature type="domain" description="Ketoreductase" evidence="3">
    <location>
        <begin position="15"/>
        <end position="172"/>
    </location>
</feature>
<keyword evidence="5" id="KW-1185">Reference proteome</keyword>
<dbReference type="InterPro" id="IPR002347">
    <property type="entry name" value="SDR_fam"/>
</dbReference>
<reference evidence="4 5" key="1">
    <citation type="submission" date="2024-03" db="EMBL/GenBank/DDBJ databases">
        <title>Actinomycetospora sp. OC33-EN08, a novel actinomycete isolated from wild orchid (Aerides multiflora).</title>
        <authorList>
            <person name="Suriyachadkun C."/>
        </authorList>
    </citation>
    <scope>NUCLEOTIDE SEQUENCE [LARGE SCALE GENOMIC DNA]</scope>
    <source>
        <strain evidence="4 5">OC33-EN08</strain>
    </source>
</reference>
<gene>
    <name evidence="4" type="ORF">WCD74_26940</name>
</gene>
<dbReference type="SUPFAM" id="SSF51735">
    <property type="entry name" value="NAD(P)-binding Rossmann-fold domains"/>
    <property type="match status" value="1"/>
</dbReference>
<dbReference type="RefSeq" id="WP_337697992.1">
    <property type="nucleotide sequence ID" value="NZ_JBBEGN010000022.1"/>
</dbReference>
<dbReference type="SMART" id="SM00822">
    <property type="entry name" value="PKS_KR"/>
    <property type="match status" value="1"/>
</dbReference>
<evidence type="ECO:0000313" key="5">
    <source>
        <dbReference type="Proteomes" id="UP001385809"/>
    </source>
</evidence>
<evidence type="ECO:0000313" key="4">
    <source>
        <dbReference type="EMBL" id="MEJ2871424.1"/>
    </source>
</evidence>
<evidence type="ECO:0000259" key="3">
    <source>
        <dbReference type="SMART" id="SM00822"/>
    </source>
</evidence>
<comment type="similarity">
    <text evidence="1">Belongs to the short-chain dehydrogenases/reductases (SDR) family.</text>
</comment>
<accession>A0ABU8MWV4</accession>
<dbReference type="Proteomes" id="UP001385809">
    <property type="component" value="Unassembled WGS sequence"/>
</dbReference>
<dbReference type="PANTHER" id="PTHR24320:SF148">
    <property type="entry name" value="NAD(P)-BINDING ROSSMANN-FOLD SUPERFAMILY PROTEIN"/>
    <property type="match status" value="1"/>
</dbReference>
<evidence type="ECO:0000256" key="1">
    <source>
        <dbReference type="ARBA" id="ARBA00006484"/>
    </source>
</evidence>
<dbReference type="InterPro" id="IPR057326">
    <property type="entry name" value="KR_dom"/>
</dbReference>
<evidence type="ECO:0000256" key="2">
    <source>
        <dbReference type="ARBA" id="ARBA00023002"/>
    </source>
</evidence>